<gene>
    <name evidence="1" type="ORF">K0U00_40080</name>
</gene>
<protein>
    <recommendedName>
        <fullName evidence="3">Collagen-like protein</fullName>
    </recommendedName>
</protein>
<name>A0ABS7CH79_9BACL</name>
<sequence>GAVGTAGVVGAVGPIGPAGPAGIVDVRFTGSNDPVPFVSNPDEIPFAMIELTLPPIILESNQVVKLDAFSNIDFLSVQSYSVNSFISRNPGDIVTVDNDAVFQSAGQPNFEQVTVTTSLTWVDTPGPGTYNYSFTIIALAPFGISEGSINSRGFTALIINTN</sequence>
<accession>A0ABS7CH79</accession>
<dbReference type="Proteomes" id="UP001519887">
    <property type="component" value="Unassembled WGS sequence"/>
</dbReference>
<evidence type="ECO:0000313" key="2">
    <source>
        <dbReference type="Proteomes" id="UP001519887"/>
    </source>
</evidence>
<reference evidence="1 2" key="1">
    <citation type="submission" date="2021-07" db="EMBL/GenBank/DDBJ databases">
        <title>Paenibacillus radiodurans sp. nov., isolated from the southeastern edge of Tengger Desert.</title>
        <authorList>
            <person name="Zhang G."/>
        </authorList>
    </citation>
    <scope>NUCLEOTIDE SEQUENCE [LARGE SCALE GENOMIC DNA]</scope>
    <source>
        <strain evidence="1 2">CCM 7311</strain>
    </source>
</reference>
<keyword evidence="2" id="KW-1185">Reference proteome</keyword>
<evidence type="ECO:0000313" key="1">
    <source>
        <dbReference type="EMBL" id="MBW7460281.1"/>
    </source>
</evidence>
<proteinExistence type="predicted"/>
<dbReference type="EMBL" id="JAHZIK010002128">
    <property type="protein sequence ID" value="MBW7460281.1"/>
    <property type="molecule type" value="Genomic_DNA"/>
</dbReference>
<comment type="caution">
    <text evidence="1">The sequence shown here is derived from an EMBL/GenBank/DDBJ whole genome shotgun (WGS) entry which is preliminary data.</text>
</comment>
<organism evidence="1 2">
    <name type="scientific">Paenibacillus sepulcri</name>
    <dbReference type="NCBI Taxonomy" id="359917"/>
    <lineage>
        <taxon>Bacteria</taxon>
        <taxon>Bacillati</taxon>
        <taxon>Bacillota</taxon>
        <taxon>Bacilli</taxon>
        <taxon>Bacillales</taxon>
        <taxon>Paenibacillaceae</taxon>
        <taxon>Paenibacillus</taxon>
    </lineage>
</organism>
<feature type="non-terminal residue" evidence="1">
    <location>
        <position position="1"/>
    </location>
</feature>
<evidence type="ECO:0008006" key="3">
    <source>
        <dbReference type="Google" id="ProtNLM"/>
    </source>
</evidence>